<feature type="compositionally biased region" description="Low complexity" evidence="7">
    <location>
        <begin position="198"/>
        <end position="216"/>
    </location>
</feature>
<keyword evidence="4 6" id="KW-1133">Transmembrane helix</keyword>
<comment type="caution">
    <text evidence="8">The sequence shown here is derived from an EMBL/GenBank/DDBJ whole genome shotgun (WGS) entry which is preliminary data.</text>
</comment>
<keyword evidence="3 6" id="KW-0812">Transmembrane</keyword>
<proteinExistence type="inferred from homology"/>
<organism evidence="8 9">
    <name type="scientific">Lactarius akahatsu</name>
    <dbReference type="NCBI Taxonomy" id="416441"/>
    <lineage>
        <taxon>Eukaryota</taxon>
        <taxon>Fungi</taxon>
        <taxon>Dikarya</taxon>
        <taxon>Basidiomycota</taxon>
        <taxon>Agaricomycotina</taxon>
        <taxon>Agaricomycetes</taxon>
        <taxon>Russulales</taxon>
        <taxon>Russulaceae</taxon>
        <taxon>Lactarius</taxon>
    </lineage>
</organism>
<protein>
    <recommendedName>
        <fullName evidence="6">Protein YOP1</fullName>
    </recommendedName>
</protein>
<evidence type="ECO:0000256" key="7">
    <source>
        <dbReference type="SAM" id="MobiDB-lite"/>
    </source>
</evidence>
<evidence type="ECO:0000313" key="9">
    <source>
        <dbReference type="Proteomes" id="UP001201163"/>
    </source>
</evidence>
<sequence length="304" mass="32204">MLIYLTSRIVSCVAAFLYPGYASFKTLSQRPASEEDLERWLMYWSVLACVIGVEYLAEWLVSWIPFYFLVKMLFLLYIALPQTQGASFLYRTQLAPTLRAHESQIDAALAQLRTRVFAFLQARARMLWEYVIASATGPQAASSAETSASGAGSGQQGPPLSDSVSGPTQMLGTLWRTYGPAIVAGGTVLLQRQGVPPAAAASTSSMSSGSAASDASRGYDVDADGPEPVLMPHAQSRTSSAGSVSGLRGRIASGTNISPDGRFEEIEVPSDAESERASGAPPAASRGWLGWAMGGAAPTHDKAD</sequence>
<feature type="region of interest" description="Disordered" evidence="7">
    <location>
        <begin position="198"/>
        <end position="304"/>
    </location>
</feature>
<comment type="subcellular location">
    <subcellularLocation>
        <location evidence="1 6">Membrane</location>
        <topology evidence="1 6">Multi-pass membrane protein</topology>
    </subcellularLocation>
</comment>
<dbReference type="InterPro" id="IPR004345">
    <property type="entry name" value="TB2_DP1_HVA22"/>
</dbReference>
<feature type="region of interest" description="Disordered" evidence="7">
    <location>
        <begin position="142"/>
        <end position="167"/>
    </location>
</feature>
<evidence type="ECO:0000256" key="5">
    <source>
        <dbReference type="ARBA" id="ARBA00023136"/>
    </source>
</evidence>
<dbReference type="Pfam" id="PF03134">
    <property type="entry name" value="TB2_DP1_HVA22"/>
    <property type="match status" value="1"/>
</dbReference>
<keyword evidence="5 6" id="KW-0472">Membrane</keyword>
<accession>A0AAD4L5G6</accession>
<dbReference type="Proteomes" id="UP001201163">
    <property type="component" value="Unassembled WGS sequence"/>
</dbReference>
<dbReference type="PANTHER" id="PTHR12300">
    <property type="entry name" value="HVA22-LIKE PROTEINS"/>
    <property type="match status" value="1"/>
</dbReference>
<evidence type="ECO:0000313" key="8">
    <source>
        <dbReference type="EMBL" id="KAH8978964.1"/>
    </source>
</evidence>
<feature type="transmembrane region" description="Helical" evidence="6">
    <location>
        <begin position="63"/>
        <end position="80"/>
    </location>
</feature>
<comment type="similarity">
    <text evidence="2 6">Belongs to the DP1 family.</text>
</comment>
<gene>
    <name evidence="8" type="ORF">EDB92DRAFT_1806937</name>
</gene>
<dbReference type="PANTHER" id="PTHR12300:SF161">
    <property type="entry name" value="RECEPTOR EXPRESSION-ENHANCING PROTEIN"/>
    <property type="match status" value="1"/>
</dbReference>
<dbReference type="GO" id="GO:0016020">
    <property type="term" value="C:membrane"/>
    <property type="evidence" value="ECO:0007669"/>
    <property type="project" value="UniProtKB-SubCell"/>
</dbReference>
<keyword evidence="9" id="KW-1185">Reference proteome</keyword>
<evidence type="ECO:0000256" key="3">
    <source>
        <dbReference type="ARBA" id="ARBA00022692"/>
    </source>
</evidence>
<reference evidence="8" key="1">
    <citation type="submission" date="2022-01" db="EMBL/GenBank/DDBJ databases">
        <title>Comparative genomics reveals a dynamic genome evolution in the ectomycorrhizal milk-cap (Lactarius) mushrooms.</title>
        <authorList>
            <consortium name="DOE Joint Genome Institute"/>
            <person name="Lebreton A."/>
            <person name="Tang N."/>
            <person name="Kuo A."/>
            <person name="LaButti K."/>
            <person name="Drula E."/>
            <person name="Barry K."/>
            <person name="Clum A."/>
            <person name="Lipzen A."/>
            <person name="Mousain D."/>
            <person name="Ng V."/>
            <person name="Wang R."/>
            <person name="Wang X."/>
            <person name="Dai Y."/>
            <person name="Henrissat B."/>
            <person name="Grigoriev I.V."/>
            <person name="Guerin-Laguette A."/>
            <person name="Yu F."/>
            <person name="Martin F.M."/>
        </authorList>
    </citation>
    <scope>NUCLEOTIDE SEQUENCE</scope>
    <source>
        <strain evidence="8">QP</strain>
    </source>
</reference>
<dbReference type="EMBL" id="JAKELL010000193">
    <property type="protein sequence ID" value="KAH8978964.1"/>
    <property type="molecule type" value="Genomic_DNA"/>
</dbReference>
<comment type="caution">
    <text evidence="6">Lacks conserved residue(s) required for the propagation of feature annotation.</text>
</comment>
<name>A0AAD4L5G6_9AGAM</name>
<evidence type="ECO:0000256" key="6">
    <source>
        <dbReference type="RuleBase" id="RU362006"/>
    </source>
</evidence>
<dbReference type="AlphaFoldDB" id="A0AAD4L5G6"/>
<evidence type="ECO:0000256" key="4">
    <source>
        <dbReference type="ARBA" id="ARBA00022989"/>
    </source>
</evidence>
<evidence type="ECO:0000256" key="2">
    <source>
        <dbReference type="ARBA" id="ARBA00008573"/>
    </source>
</evidence>
<evidence type="ECO:0000256" key="1">
    <source>
        <dbReference type="ARBA" id="ARBA00004141"/>
    </source>
</evidence>